<evidence type="ECO:0000256" key="5">
    <source>
        <dbReference type="ARBA" id="ARBA00023136"/>
    </source>
</evidence>
<dbReference type="Pfam" id="PF00213">
    <property type="entry name" value="OSCP"/>
    <property type="match status" value="1"/>
</dbReference>
<dbReference type="AlphaFoldDB" id="A0A5C0UEE1"/>
<keyword evidence="5" id="KW-0472">Membrane</keyword>
<sequence>MTTIMVSIMNLKNILKIIPKEYIKQFSKDINYIVTTRNALPSLWSSMPVSGINALDLLDLSSFSKEIIQHIRNSSTWTDFNEIISQISKIVLKDEITHAHITIASKNEELESELKQYILRADKEANIKFKYKTNILGGFLIDIGSIRIDGSYVNMLSKFIGELNESLKF</sequence>
<reference evidence="7 8" key="1">
    <citation type="submission" date="2019-08" db="EMBL/GenBank/DDBJ databases">
        <title>Highly reduced genomes of protist endosymbionts show evolutionary convergence.</title>
        <authorList>
            <person name="George E."/>
            <person name="Husnik F."/>
            <person name="Tashyreva D."/>
            <person name="Prokopchuk G."/>
            <person name="Horak A."/>
            <person name="Kwong W.K."/>
            <person name="Lukes J."/>
            <person name="Keeling P.J."/>
        </authorList>
    </citation>
    <scope>NUCLEOTIDE SEQUENCE [LARGE SCALE GENOMIC DNA]</scope>
    <source>
        <strain evidence="7">1605</strain>
    </source>
</reference>
<evidence type="ECO:0000256" key="3">
    <source>
        <dbReference type="ARBA" id="ARBA00022781"/>
    </source>
</evidence>
<keyword evidence="8" id="KW-1185">Reference proteome</keyword>
<dbReference type="GO" id="GO:0046933">
    <property type="term" value="F:proton-transporting ATP synthase activity, rotational mechanism"/>
    <property type="evidence" value="ECO:0007669"/>
    <property type="project" value="InterPro"/>
</dbReference>
<organism evidence="7 8">
    <name type="scientific">Candidatus Cytomitobacter indipagum</name>
    <dbReference type="NCBI Taxonomy" id="2601575"/>
    <lineage>
        <taxon>Bacteria</taxon>
        <taxon>Pseudomonadati</taxon>
        <taxon>Pseudomonadota</taxon>
        <taxon>Alphaproteobacteria</taxon>
        <taxon>Holosporales</taxon>
        <taxon>Holosporaceae</taxon>
        <taxon>Candidatus Cytomitobacter</taxon>
    </lineage>
</organism>
<accession>A0A5C0UEE1</accession>
<name>A0A5C0UEE1_9PROT</name>
<dbReference type="GO" id="GO:0016020">
    <property type="term" value="C:membrane"/>
    <property type="evidence" value="ECO:0007669"/>
    <property type="project" value="UniProtKB-SubCell"/>
</dbReference>
<keyword evidence="6" id="KW-0066">ATP synthesis</keyword>
<keyword evidence="3" id="KW-0375">Hydrogen ion transport</keyword>
<evidence type="ECO:0000256" key="6">
    <source>
        <dbReference type="ARBA" id="ARBA00023310"/>
    </source>
</evidence>
<evidence type="ECO:0000256" key="1">
    <source>
        <dbReference type="ARBA" id="ARBA00004370"/>
    </source>
</evidence>
<comment type="subcellular location">
    <subcellularLocation>
        <location evidence="1">Membrane</location>
    </subcellularLocation>
</comment>
<dbReference type="KEGG" id="cip:FZC35_01955"/>
<proteinExistence type="predicted"/>
<evidence type="ECO:0000256" key="4">
    <source>
        <dbReference type="ARBA" id="ARBA00023065"/>
    </source>
</evidence>
<evidence type="ECO:0000256" key="2">
    <source>
        <dbReference type="ARBA" id="ARBA00022448"/>
    </source>
</evidence>
<dbReference type="OrthoDB" id="9857443at2"/>
<gene>
    <name evidence="7" type="ORF">FZC35_01955</name>
</gene>
<protein>
    <submittedName>
        <fullName evidence="7">F0F1 ATP synthase subunit delta</fullName>
    </submittedName>
</protein>
<evidence type="ECO:0000313" key="7">
    <source>
        <dbReference type="EMBL" id="QEK38129.1"/>
    </source>
</evidence>
<keyword evidence="2" id="KW-0813">Transport</keyword>
<dbReference type="EMBL" id="CP043315">
    <property type="protein sequence ID" value="QEK38129.1"/>
    <property type="molecule type" value="Genomic_DNA"/>
</dbReference>
<dbReference type="Proteomes" id="UP000325155">
    <property type="component" value="Chromosome"/>
</dbReference>
<evidence type="ECO:0000313" key="8">
    <source>
        <dbReference type="Proteomes" id="UP000325155"/>
    </source>
</evidence>
<keyword evidence="4" id="KW-0406">Ion transport</keyword>
<dbReference type="InterPro" id="IPR000711">
    <property type="entry name" value="ATPase_OSCP/dsu"/>
</dbReference>